<feature type="region of interest" description="Disordered" evidence="1">
    <location>
        <begin position="41"/>
        <end position="63"/>
    </location>
</feature>
<feature type="compositionally biased region" description="Polar residues" evidence="1">
    <location>
        <begin position="41"/>
        <end position="56"/>
    </location>
</feature>
<evidence type="ECO:0000256" key="1">
    <source>
        <dbReference type="SAM" id="MobiDB-lite"/>
    </source>
</evidence>
<comment type="caution">
    <text evidence="2">The sequence shown here is derived from an EMBL/GenBank/DDBJ whole genome shotgun (WGS) entry which is preliminary data.</text>
</comment>
<dbReference type="AlphaFoldDB" id="A0AB33WLD4"/>
<accession>A0AB33WLD4</accession>
<evidence type="ECO:0008006" key="4">
    <source>
        <dbReference type="Google" id="ProtNLM"/>
    </source>
</evidence>
<sequence>MISTELSTIKMKDAQRADLADCIATFLSAGGVILEADISTSPPQKSAYGRQSTPNFQRPAVKEDSDQRAARIKKLAKTLNRNEICAKEGITLGVLKGIAKRYDIEFLAGPKKARAPNRATPEAEVLMVIRIKDCIAQSINRQQCCKSLGISSTLLYRLIKEYSIDYPTLKPAFR</sequence>
<dbReference type="RefSeq" id="WP_009048004.1">
    <property type="nucleotide sequence ID" value="NZ_CM001490.1"/>
</dbReference>
<proteinExistence type="predicted"/>
<evidence type="ECO:0000313" key="3">
    <source>
        <dbReference type="Proteomes" id="UP000003790"/>
    </source>
</evidence>
<gene>
    <name evidence="2" type="ORF">PchlO6_2108</name>
</gene>
<reference evidence="2 3" key="1">
    <citation type="journal article" date="2012" name="PLoS Genet.">
        <title>Comparative Genomics of Plant-Associated Pseudomonas spp.: Insights into Diversity and Inheritance of Traits Involved in Multitrophic Interactions.</title>
        <authorList>
            <person name="Loper J.E."/>
            <person name="Hassan K.A."/>
            <person name="Mavrodi D.V."/>
            <person name="Davis E.W.II."/>
            <person name="Lim C.K."/>
            <person name="Shaffer B.T."/>
            <person name="Elbourne L.D."/>
            <person name="Stockwell V.O."/>
            <person name="Hartney S.L."/>
            <person name="Breakwell K."/>
            <person name="Henkels M.D."/>
            <person name="Tetu S.G."/>
            <person name="Rangel L.I."/>
            <person name="Kidarsa T.A."/>
            <person name="Wilson N.L."/>
            <person name="van de Mortel J.E."/>
            <person name="Song C."/>
            <person name="Blumhagen R."/>
            <person name="Radune D."/>
            <person name="Hostetler J.B."/>
            <person name="Brinkac L.M."/>
            <person name="Durkin A.S."/>
            <person name="Kluepfel D.A."/>
            <person name="Wechter W.P."/>
            <person name="Anderson A.J."/>
            <person name="Kim Y.C."/>
            <person name="Pierson L.S.III."/>
            <person name="Pierson E.A."/>
            <person name="Lindow S.E."/>
            <person name="Kobayashi D.Y."/>
            <person name="Raaijmakers J.M."/>
            <person name="Weller D.M."/>
            <person name="Thomashow L.S."/>
            <person name="Allen A.E."/>
            <person name="Paulsen I.T."/>
        </authorList>
    </citation>
    <scope>NUCLEOTIDE SEQUENCE [LARGE SCALE GENOMIC DNA]</scope>
    <source>
        <strain evidence="2 3">O6</strain>
    </source>
</reference>
<name>A0AB33WLD4_9PSED</name>
<dbReference type="Proteomes" id="UP000003790">
    <property type="component" value="Chromosome"/>
</dbReference>
<evidence type="ECO:0000313" key="2">
    <source>
        <dbReference type="EMBL" id="EIM13875.1"/>
    </source>
</evidence>
<organism evidence="2 3">
    <name type="scientific">Pseudomonas chlororaphis O6</name>
    <dbReference type="NCBI Taxonomy" id="1037915"/>
    <lineage>
        <taxon>Bacteria</taxon>
        <taxon>Pseudomonadati</taxon>
        <taxon>Pseudomonadota</taxon>
        <taxon>Gammaproteobacteria</taxon>
        <taxon>Pseudomonadales</taxon>
        <taxon>Pseudomonadaceae</taxon>
        <taxon>Pseudomonas</taxon>
    </lineage>
</organism>
<dbReference type="EMBL" id="AHOT01000027">
    <property type="protein sequence ID" value="EIM13875.1"/>
    <property type="molecule type" value="Genomic_DNA"/>
</dbReference>
<protein>
    <recommendedName>
        <fullName evidence="4">DNA binding HTH domain-containing protein</fullName>
    </recommendedName>
</protein>